<dbReference type="Pfam" id="PF04408">
    <property type="entry name" value="WHD_HA2"/>
    <property type="match status" value="1"/>
</dbReference>
<dbReference type="Pfam" id="PF21010">
    <property type="entry name" value="HA2_C"/>
    <property type="match status" value="1"/>
</dbReference>
<dbReference type="Gene3D" id="1.20.120.1080">
    <property type="match status" value="1"/>
</dbReference>
<dbReference type="OrthoDB" id="10253254at2759"/>
<dbReference type="Proteomes" id="UP000265515">
    <property type="component" value="Unassembled WGS sequence"/>
</dbReference>
<dbReference type="InterPro" id="IPR003593">
    <property type="entry name" value="AAA+_ATPase"/>
</dbReference>
<dbReference type="Pfam" id="PF00271">
    <property type="entry name" value="Helicase_C"/>
    <property type="match status" value="1"/>
</dbReference>
<reference evidence="14 15" key="1">
    <citation type="journal article" date="2018" name="Cell">
        <title>The Chara Genome: Secondary Complexity and Implications for Plant Terrestrialization.</title>
        <authorList>
            <person name="Nishiyama T."/>
            <person name="Sakayama H."/>
            <person name="Vries J.D."/>
            <person name="Buschmann H."/>
            <person name="Saint-Marcoux D."/>
            <person name="Ullrich K.K."/>
            <person name="Haas F.B."/>
            <person name="Vanderstraeten L."/>
            <person name="Becker D."/>
            <person name="Lang D."/>
            <person name="Vosolsobe S."/>
            <person name="Rombauts S."/>
            <person name="Wilhelmsson P.K.I."/>
            <person name="Janitza P."/>
            <person name="Kern R."/>
            <person name="Heyl A."/>
            <person name="Rumpler F."/>
            <person name="Villalobos L.I.A.C."/>
            <person name="Clay J.M."/>
            <person name="Skokan R."/>
            <person name="Toyoda A."/>
            <person name="Suzuki Y."/>
            <person name="Kagoshima H."/>
            <person name="Schijlen E."/>
            <person name="Tajeshwar N."/>
            <person name="Catarino B."/>
            <person name="Hetherington A.J."/>
            <person name="Saltykova A."/>
            <person name="Bonnot C."/>
            <person name="Breuninger H."/>
            <person name="Symeonidi A."/>
            <person name="Radhakrishnan G.V."/>
            <person name="Van Nieuwerburgh F."/>
            <person name="Deforce D."/>
            <person name="Chang C."/>
            <person name="Karol K.G."/>
            <person name="Hedrich R."/>
            <person name="Ulvskov P."/>
            <person name="Glockner G."/>
            <person name="Delwiche C.F."/>
            <person name="Petrasek J."/>
            <person name="Van de Peer Y."/>
            <person name="Friml J."/>
            <person name="Beilby M."/>
            <person name="Dolan L."/>
            <person name="Kohara Y."/>
            <person name="Sugano S."/>
            <person name="Fujiyama A."/>
            <person name="Delaux P.-M."/>
            <person name="Quint M."/>
            <person name="TheiBen G."/>
            <person name="Hagemann M."/>
            <person name="Harholt J."/>
            <person name="Dunand C."/>
            <person name="Zachgo S."/>
            <person name="Langdale J."/>
            <person name="Maumus F."/>
            <person name="Straeten D.V.D."/>
            <person name="Gould S.B."/>
            <person name="Rensing S.A."/>
        </authorList>
    </citation>
    <scope>NUCLEOTIDE SEQUENCE [LARGE SCALE GENOMIC DNA]</scope>
    <source>
        <strain evidence="14 15">S276</strain>
    </source>
</reference>
<dbReference type="InterPro" id="IPR011545">
    <property type="entry name" value="DEAD/DEAH_box_helicase_dom"/>
</dbReference>
<dbReference type="PROSITE" id="PS51194">
    <property type="entry name" value="HELICASE_CTER"/>
    <property type="match status" value="1"/>
</dbReference>
<dbReference type="GO" id="GO:0005730">
    <property type="term" value="C:nucleolus"/>
    <property type="evidence" value="ECO:0007669"/>
    <property type="project" value="EnsemblPlants"/>
</dbReference>
<keyword evidence="15" id="KW-1185">Reference proteome</keyword>
<dbReference type="InterPro" id="IPR014001">
    <property type="entry name" value="Helicase_ATP-bd"/>
</dbReference>
<dbReference type="InterPro" id="IPR001650">
    <property type="entry name" value="Helicase_C-like"/>
</dbReference>
<protein>
    <recommendedName>
        <fullName evidence="2">RNA helicase</fullName>
        <ecNumber evidence="2">3.6.4.13</ecNumber>
    </recommendedName>
</protein>
<evidence type="ECO:0000256" key="6">
    <source>
        <dbReference type="ARBA" id="ARBA00022801"/>
    </source>
</evidence>
<dbReference type="GO" id="GO:0006397">
    <property type="term" value="P:mRNA processing"/>
    <property type="evidence" value="ECO:0007669"/>
    <property type="project" value="UniProtKB-KW"/>
</dbReference>
<evidence type="ECO:0000256" key="5">
    <source>
        <dbReference type="ARBA" id="ARBA00022741"/>
    </source>
</evidence>
<dbReference type="Gene3D" id="3.40.50.300">
    <property type="entry name" value="P-loop containing nucleotide triphosphate hydrolases"/>
    <property type="match status" value="3"/>
</dbReference>
<feature type="compositionally biased region" description="Basic and acidic residues" evidence="11">
    <location>
        <begin position="668"/>
        <end position="685"/>
    </location>
</feature>
<evidence type="ECO:0000256" key="2">
    <source>
        <dbReference type="ARBA" id="ARBA00012552"/>
    </source>
</evidence>
<feature type="domain" description="Helicase C-terminal" evidence="13">
    <location>
        <begin position="358"/>
        <end position="531"/>
    </location>
</feature>
<evidence type="ECO:0000259" key="13">
    <source>
        <dbReference type="PROSITE" id="PS51194"/>
    </source>
</evidence>
<dbReference type="InterPro" id="IPR027417">
    <property type="entry name" value="P-loop_NTPase"/>
</dbReference>
<feature type="domain" description="Helicase ATP-binding" evidence="12">
    <location>
        <begin position="25"/>
        <end position="335"/>
    </location>
</feature>
<dbReference type="EMBL" id="BFEA01000204">
    <property type="protein sequence ID" value="GBG74498.1"/>
    <property type="molecule type" value="Genomic_DNA"/>
</dbReference>
<organism evidence="14 15">
    <name type="scientific">Chara braunii</name>
    <name type="common">Braun's stonewort</name>
    <dbReference type="NCBI Taxonomy" id="69332"/>
    <lineage>
        <taxon>Eukaryota</taxon>
        <taxon>Viridiplantae</taxon>
        <taxon>Streptophyta</taxon>
        <taxon>Charophyceae</taxon>
        <taxon>Charales</taxon>
        <taxon>Characeae</taxon>
        <taxon>Chara</taxon>
    </lineage>
</organism>
<sequence length="902" mass="99388">MVATIEDLRAQRKLLPIACAEGRIVEELKKHDMLIIVGETGSGKTTQVPQFLLSAGFGRSGRMIGVTQPRRVAAISVASRVAAEMGVHVGGKVGYSIRFEDVTSPATAIKYMTDGMLLREILLDRSLSKYSVIIVDEAHERTVNTDVLFGLLKKLMMEQSSLPGSGERGEGNAAAAVNSAAAAAVAGKDKDKKMAARGEGGVLCEGDLGRKGDEEGEERNTQKNAKKNKKWKGEEEEEEEKGAGEKRNTQKEAKKQKKKLKREEEEKEEMKGGKGRGDEGGAIDEQQDVNGRRRDVTVGGGKRRVAPLKLIIMSATLEVGRFAEFFAGARILHVEGRQHPVETLYTAKPMEDYLDAAMVTAMQVHLREAPGDVLVFLTGQEEIESLERTLKEKARSMAELRNMVVVSMYAAMPSEQQMRVFDPVPAGHRKVVLATNIAETSLTIPGIRYVIDPGLVKARAYDPKVGVESLIIVPVSKAQARQRAGRAGREAPGKCYRLYVEEDFSQLEDSTVPEIRRCSLASVILQLKALGIDDVLGFDLMDKPPRAAIVWSLEQLYVLGALTNEGRLSHPIGQQMSQLPLEPLYSKAILTAANHRCIEEMITAVAMLSVDSIFYSPKEKQAQALAAKRRFVSKDGDHLTLINLFRSFVEEACRGCEGGQGQGQDLRSNQDENRDRDRGFEKQNSEEEEEEEEDGEGRKKSGTRKGGRRDRAHLPTSRVDVDVGGAGGGGGGGEMSAVPHKQQQQQRYGKRKRSKGAEEAIVTWCRQHFVHARALRKALDVRNQLRGYCEGMGLSLTSCGEDLTAFRRCLAASFFLNAACRHPDGTYRALGSGQTVSIHPSSVMFGGKPDCVVFDEMVRTNRLYIRNVSRIDSLWLVEFASQYYRRKPVTNQSNGRGLQGRQ</sequence>
<keyword evidence="5" id="KW-0547">Nucleotide-binding</keyword>
<dbReference type="OMA" id="CHENFLH"/>
<evidence type="ECO:0000256" key="4">
    <source>
        <dbReference type="ARBA" id="ARBA00022728"/>
    </source>
</evidence>
<dbReference type="SMART" id="SM00382">
    <property type="entry name" value="AAA"/>
    <property type="match status" value="1"/>
</dbReference>
<dbReference type="Pfam" id="PF00270">
    <property type="entry name" value="DEAD"/>
    <property type="match status" value="1"/>
</dbReference>
<evidence type="ECO:0000256" key="10">
    <source>
        <dbReference type="ARBA" id="ARBA00047984"/>
    </source>
</evidence>
<keyword evidence="8" id="KW-0067">ATP-binding</keyword>
<accession>A0A388KWW3</accession>
<feature type="compositionally biased region" description="Basic and acidic residues" evidence="11">
    <location>
        <begin position="241"/>
        <end position="253"/>
    </location>
</feature>
<dbReference type="FunFam" id="3.40.50.300:FF:000007">
    <property type="entry name" value="Pre-mRNA-splicing factor ATP-dependent RNA helicase"/>
    <property type="match status" value="1"/>
</dbReference>
<keyword evidence="9" id="KW-0508">mRNA splicing</keyword>
<evidence type="ECO:0000256" key="1">
    <source>
        <dbReference type="ARBA" id="ARBA00008792"/>
    </source>
</evidence>
<dbReference type="PANTHER" id="PTHR18934:SF118">
    <property type="entry name" value="ATP-DEPENDENT RNA HELICASE DHX33"/>
    <property type="match status" value="1"/>
</dbReference>
<comment type="catalytic activity">
    <reaction evidence="10">
        <text>ATP + H2O = ADP + phosphate + H(+)</text>
        <dbReference type="Rhea" id="RHEA:13065"/>
        <dbReference type="ChEBI" id="CHEBI:15377"/>
        <dbReference type="ChEBI" id="CHEBI:15378"/>
        <dbReference type="ChEBI" id="CHEBI:30616"/>
        <dbReference type="ChEBI" id="CHEBI:43474"/>
        <dbReference type="ChEBI" id="CHEBI:456216"/>
        <dbReference type="EC" id="3.6.4.13"/>
    </reaction>
</comment>
<dbReference type="FunFam" id="3.40.50.300:FF:000578">
    <property type="entry name" value="probable ATP-dependent RNA helicase DHX35"/>
    <property type="match status" value="1"/>
</dbReference>
<dbReference type="GO" id="GO:0045943">
    <property type="term" value="P:positive regulation of transcription by RNA polymerase I"/>
    <property type="evidence" value="ECO:0007669"/>
    <property type="project" value="TreeGrafter"/>
</dbReference>
<dbReference type="CDD" id="cd18791">
    <property type="entry name" value="SF2_C_RHA"/>
    <property type="match status" value="1"/>
</dbReference>
<dbReference type="GO" id="GO:0043484">
    <property type="term" value="P:regulation of RNA splicing"/>
    <property type="evidence" value="ECO:0007669"/>
    <property type="project" value="EnsemblPlants"/>
</dbReference>
<dbReference type="InterPro" id="IPR007502">
    <property type="entry name" value="Helicase-assoc_dom"/>
</dbReference>
<name>A0A388KWW3_CHABU</name>
<evidence type="ECO:0000256" key="9">
    <source>
        <dbReference type="ARBA" id="ARBA00023187"/>
    </source>
</evidence>
<feature type="region of interest" description="Disordered" evidence="11">
    <location>
        <begin position="202"/>
        <end position="299"/>
    </location>
</feature>
<keyword evidence="3" id="KW-0507">mRNA processing</keyword>
<dbReference type="PANTHER" id="PTHR18934">
    <property type="entry name" value="ATP-DEPENDENT RNA HELICASE"/>
    <property type="match status" value="1"/>
</dbReference>
<dbReference type="GO" id="GO:0016787">
    <property type="term" value="F:hydrolase activity"/>
    <property type="evidence" value="ECO:0007669"/>
    <property type="project" value="UniProtKB-KW"/>
</dbReference>
<feature type="region of interest" description="Disordered" evidence="11">
    <location>
        <begin position="657"/>
        <end position="753"/>
    </location>
</feature>
<feature type="compositionally biased region" description="Gly residues" evidence="11">
    <location>
        <begin position="724"/>
        <end position="734"/>
    </location>
</feature>
<dbReference type="SMART" id="SM00487">
    <property type="entry name" value="DEXDc"/>
    <property type="match status" value="1"/>
</dbReference>
<evidence type="ECO:0000313" key="15">
    <source>
        <dbReference type="Proteomes" id="UP000265515"/>
    </source>
</evidence>
<evidence type="ECO:0000256" key="8">
    <source>
        <dbReference type="ARBA" id="ARBA00022840"/>
    </source>
</evidence>
<dbReference type="SMART" id="SM00847">
    <property type="entry name" value="HA2"/>
    <property type="match status" value="1"/>
</dbReference>
<dbReference type="AlphaFoldDB" id="A0A388KWW3"/>
<evidence type="ECO:0000313" key="14">
    <source>
        <dbReference type="EMBL" id="GBG74498.1"/>
    </source>
</evidence>
<evidence type="ECO:0000256" key="3">
    <source>
        <dbReference type="ARBA" id="ARBA00022664"/>
    </source>
</evidence>
<dbReference type="GO" id="GO:0003725">
    <property type="term" value="F:double-stranded RNA binding"/>
    <property type="evidence" value="ECO:0007669"/>
    <property type="project" value="TreeGrafter"/>
</dbReference>
<dbReference type="STRING" id="69332.A0A388KWW3"/>
<dbReference type="InterPro" id="IPR048333">
    <property type="entry name" value="HA2_WH"/>
</dbReference>
<evidence type="ECO:0000256" key="7">
    <source>
        <dbReference type="ARBA" id="ARBA00022806"/>
    </source>
</evidence>
<dbReference type="GO" id="GO:0008380">
    <property type="term" value="P:RNA splicing"/>
    <property type="evidence" value="ECO:0007669"/>
    <property type="project" value="UniProtKB-KW"/>
</dbReference>
<comment type="caution">
    <text evidence="14">The sequence shown here is derived from an EMBL/GenBank/DDBJ whole genome shotgun (WGS) entry which is preliminary data.</text>
</comment>
<evidence type="ECO:0000256" key="11">
    <source>
        <dbReference type="SAM" id="MobiDB-lite"/>
    </source>
</evidence>
<dbReference type="GO" id="GO:0005524">
    <property type="term" value="F:ATP binding"/>
    <property type="evidence" value="ECO:0007669"/>
    <property type="project" value="UniProtKB-KW"/>
</dbReference>
<evidence type="ECO:0000259" key="12">
    <source>
        <dbReference type="PROSITE" id="PS51192"/>
    </source>
</evidence>
<dbReference type="SMART" id="SM00490">
    <property type="entry name" value="HELICc"/>
    <property type="match status" value="1"/>
</dbReference>
<dbReference type="PROSITE" id="PS51192">
    <property type="entry name" value="HELICASE_ATP_BIND_1"/>
    <property type="match status" value="1"/>
</dbReference>
<proteinExistence type="inferred from homology"/>
<feature type="compositionally biased region" description="Basic and acidic residues" evidence="11">
    <location>
        <begin position="261"/>
        <end position="279"/>
    </location>
</feature>
<dbReference type="Gramene" id="GBG74498">
    <property type="protein sequence ID" value="GBG74498"/>
    <property type="gene ID" value="CBR_g18908"/>
</dbReference>
<dbReference type="PROSITE" id="PS00690">
    <property type="entry name" value="DEAH_ATP_HELICASE"/>
    <property type="match status" value="1"/>
</dbReference>
<feature type="compositionally biased region" description="Basic residues" evidence="11">
    <location>
        <begin position="700"/>
        <end position="711"/>
    </location>
</feature>
<keyword evidence="6" id="KW-0378">Hydrolase</keyword>
<dbReference type="InterPro" id="IPR011709">
    <property type="entry name" value="DEAD-box_helicase_OB_fold"/>
</dbReference>
<keyword evidence="7" id="KW-0347">Helicase</keyword>
<feature type="compositionally biased region" description="Acidic residues" evidence="11">
    <location>
        <begin position="686"/>
        <end position="695"/>
    </location>
</feature>
<dbReference type="GO" id="GO:0003724">
    <property type="term" value="F:RNA helicase activity"/>
    <property type="evidence" value="ECO:0007669"/>
    <property type="project" value="UniProtKB-EC"/>
</dbReference>
<comment type="similarity">
    <text evidence="1">Belongs to the DEAD box helicase family. DEAH subfamily.</text>
</comment>
<dbReference type="GO" id="GO:0005681">
    <property type="term" value="C:spliceosomal complex"/>
    <property type="evidence" value="ECO:0007669"/>
    <property type="project" value="UniProtKB-KW"/>
</dbReference>
<keyword evidence="4" id="KW-0747">Spliceosome</keyword>
<dbReference type="SUPFAM" id="SSF52540">
    <property type="entry name" value="P-loop containing nucleoside triphosphate hydrolases"/>
    <property type="match status" value="1"/>
</dbReference>
<dbReference type="Pfam" id="PF07717">
    <property type="entry name" value="OB_NTP_bind"/>
    <property type="match status" value="1"/>
</dbReference>
<dbReference type="EC" id="3.6.4.13" evidence="2"/>
<gene>
    <name evidence="14" type="ORF">CBR_g18908</name>
</gene>
<dbReference type="InterPro" id="IPR002464">
    <property type="entry name" value="DNA/RNA_helicase_DEAH_CS"/>
</dbReference>
<feature type="compositionally biased region" description="Basic and acidic residues" evidence="11">
    <location>
        <begin position="207"/>
        <end position="221"/>
    </location>
</feature>